<evidence type="ECO:0000313" key="3">
    <source>
        <dbReference type="Proteomes" id="UP001223072"/>
    </source>
</evidence>
<keyword evidence="3" id="KW-1185">Reference proteome</keyword>
<organism evidence="2 3">
    <name type="scientific">Streptomyces turgidiscabies</name>
    <dbReference type="NCBI Taxonomy" id="85558"/>
    <lineage>
        <taxon>Bacteria</taxon>
        <taxon>Bacillati</taxon>
        <taxon>Actinomycetota</taxon>
        <taxon>Actinomycetes</taxon>
        <taxon>Kitasatosporales</taxon>
        <taxon>Streptomycetaceae</taxon>
        <taxon>Streptomyces</taxon>
    </lineage>
</organism>
<name>A0ABU0RRC6_9ACTN</name>
<evidence type="ECO:0000256" key="1">
    <source>
        <dbReference type="SAM" id="MobiDB-lite"/>
    </source>
</evidence>
<feature type="compositionally biased region" description="Basic and acidic residues" evidence="1">
    <location>
        <begin position="7"/>
        <end position="22"/>
    </location>
</feature>
<accession>A0ABU0RRC6</accession>
<dbReference type="Proteomes" id="UP001223072">
    <property type="component" value="Unassembled WGS sequence"/>
</dbReference>
<protein>
    <submittedName>
        <fullName evidence="2">Uncharacterized protein</fullName>
    </submittedName>
</protein>
<proteinExistence type="predicted"/>
<evidence type="ECO:0000313" key="2">
    <source>
        <dbReference type="EMBL" id="MDQ0934514.1"/>
    </source>
</evidence>
<dbReference type="EMBL" id="JAUSZS010000004">
    <property type="protein sequence ID" value="MDQ0934514.1"/>
    <property type="molecule type" value="Genomic_DNA"/>
</dbReference>
<reference evidence="2 3" key="1">
    <citation type="submission" date="2023-07" db="EMBL/GenBank/DDBJ databases">
        <title>Comparative genomics of wheat-associated soil bacteria to identify genetic determinants of phenazine resistance.</title>
        <authorList>
            <person name="Mouncey N."/>
        </authorList>
    </citation>
    <scope>NUCLEOTIDE SEQUENCE [LARGE SCALE GENOMIC DNA]</scope>
    <source>
        <strain evidence="2 3">W2I16</strain>
    </source>
</reference>
<gene>
    <name evidence="2" type="ORF">QFZ49_004454</name>
</gene>
<feature type="region of interest" description="Disordered" evidence="1">
    <location>
        <begin position="1"/>
        <end position="22"/>
    </location>
</feature>
<sequence length="85" mass="9503">MTTRGEALAREPDRNTRMRGPDAEHRVLMTLRVSRDSGRTWGQLTEVWEVENPVIPDNPIGFPPCTCPRCTDQCPHSEASPGVES</sequence>
<comment type="caution">
    <text evidence="2">The sequence shown here is derived from an EMBL/GenBank/DDBJ whole genome shotgun (WGS) entry which is preliminary data.</text>
</comment>